<evidence type="ECO:0000313" key="4">
    <source>
        <dbReference type="Proteomes" id="UP000002051"/>
    </source>
</evidence>
<dbReference type="AlphaFoldDB" id="G7IKW3"/>
<sequence length="71" mass="7765">MAVPFQMFSPGWQPVAATNSGVMMVVGATMIKTTAETVLAAFMKVLAKRRVNTDVLKACSCGFVRFFYRAI</sequence>
<evidence type="ECO:0000313" key="3">
    <source>
        <dbReference type="EnsemblPlants" id="AES64794"/>
    </source>
</evidence>
<keyword evidence="1" id="KW-1133">Transmembrane helix</keyword>
<accession>G7IKW3</accession>
<dbReference type="HOGENOM" id="CLU_2743766_0_0_1"/>
<keyword evidence="1 2" id="KW-0812">Transmembrane</keyword>
<reference evidence="2 4" key="1">
    <citation type="journal article" date="2011" name="Nature">
        <title>The Medicago genome provides insight into the evolution of rhizobial symbioses.</title>
        <authorList>
            <person name="Young N.D."/>
            <person name="Debelle F."/>
            <person name="Oldroyd G.E."/>
            <person name="Geurts R."/>
            <person name="Cannon S.B."/>
            <person name="Udvardi M.K."/>
            <person name="Benedito V.A."/>
            <person name="Mayer K.F."/>
            <person name="Gouzy J."/>
            <person name="Schoof H."/>
            <person name="Van de Peer Y."/>
            <person name="Proost S."/>
            <person name="Cook D.R."/>
            <person name="Meyers B.C."/>
            <person name="Spannagl M."/>
            <person name="Cheung F."/>
            <person name="De Mita S."/>
            <person name="Krishnakumar V."/>
            <person name="Gundlach H."/>
            <person name="Zhou S."/>
            <person name="Mudge J."/>
            <person name="Bharti A.K."/>
            <person name="Murray J.D."/>
            <person name="Naoumkina M.A."/>
            <person name="Rosen B."/>
            <person name="Silverstein K.A."/>
            <person name="Tang H."/>
            <person name="Rombauts S."/>
            <person name="Zhao P.X."/>
            <person name="Zhou P."/>
            <person name="Barbe V."/>
            <person name="Bardou P."/>
            <person name="Bechner M."/>
            <person name="Bellec A."/>
            <person name="Berger A."/>
            <person name="Berges H."/>
            <person name="Bidwell S."/>
            <person name="Bisseling T."/>
            <person name="Choisne N."/>
            <person name="Couloux A."/>
            <person name="Denny R."/>
            <person name="Deshpande S."/>
            <person name="Dai X."/>
            <person name="Doyle J.J."/>
            <person name="Dudez A.M."/>
            <person name="Farmer A.D."/>
            <person name="Fouteau S."/>
            <person name="Franken C."/>
            <person name="Gibelin C."/>
            <person name="Gish J."/>
            <person name="Goldstein S."/>
            <person name="Gonzalez A.J."/>
            <person name="Green P.J."/>
            <person name="Hallab A."/>
            <person name="Hartog M."/>
            <person name="Hua A."/>
            <person name="Humphray S.J."/>
            <person name="Jeong D.H."/>
            <person name="Jing Y."/>
            <person name="Jocker A."/>
            <person name="Kenton S.M."/>
            <person name="Kim D.J."/>
            <person name="Klee K."/>
            <person name="Lai H."/>
            <person name="Lang C."/>
            <person name="Lin S."/>
            <person name="Macmil S.L."/>
            <person name="Magdelenat G."/>
            <person name="Matthews L."/>
            <person name="McCorrison J."/>
            <person name="Monaghan E.L."/>
            <person name="Mun J.H."/>
            <person name="Najar F.Z."/>
            <person name="Nicholson C."/>
            <person name="Noirot C."/>
            <person name="O'Bleness M."/>
            <person name="Paule C.R."/>
            <person name="Poulain J."/>
            <person name="Prion F."/>
            <person name="Qin B."/>
            <person name="Qu C."/>
            <person name="Retzel E.F."/>
            <person name="Riddle C."/>
            <person name="Sallet E."/>
            <person name="Samain S."/>
            <person name="Samson N."/>
            <person name="Sanders I."/>
            <person name="Saurat O."/>
            <person name="Scarpelli C."/>
            <person name="Schiex T."/>
            <person name="Segurens B."/>
            <person name="Severin A.J."/>
            <person name="Sherrier D.J."/>
            <person name="Shi R."/>
            <person name="Sims S."/>
            <person name="Singer S.R."/>
            <person name="Sinharoy S."/>
            <person name="Sterck L."/>
            <person name="Viollet A."/>
            <person name="Wang B.B."/>
            <person name="Wang K."/>
            <person name="Wang M."/>
            <person name="Wang X."/>
            <person name="Warfsmann J."/>
            <person name="Weissenbach J."/>
            <person name="White D.D."/>
            <person name="White J.D."/>
            <person name="Wiley G.B."/>
            <person name="Wincker P."/>
            <person name="Xing Y."/>
            <person name="Yang L."/>
            <person name="Yao Z."/>
            <person name="Ying F."/>
            <person name="Zhai J."/>
            <person name="Zhou L."/>
            <person name="Zuber A."/>
            <person name="Denarie J."/>
            <person name="Dixon R.A."/>
            <person name="May G.D."/>
            <person name="Schwartz D.C."/>
            <person name="Rogers J."/>
            <person name="Quetier F."/>
            <person name="Town C.D."/>
            <person name="Roe B.A."/>
        </authorList>
    </citation>
    <scope>NUCLEOTIDE SEQUENCE [LARGE SCALE GENOMIC DNA]</scope>
    <source>
        <strain evidence="2">A17</strain>
        <strain evidence="3 4">cv. Jemalong A17</strain>
    </source>
</reference>
<dbReference type="EMBL" id="CM001218">
    <property type="protein sequence ID" value="AES64794.1"/>
    <property type="molecule type" value="Genomic_DNA"/>
</dbReference>
<organism evidence="2 4">
    <name type="scientific">Medicago truncatula</name>
    <name type="common">Barrel medic</name>
    <name type="synonym">Medicago tribuloides</name>
    <dbReference type="NCBI Taxonomy" id="3880"/>
    <lineage>
        <taxon>Eukaryota</taxon>
        <taxon>Viridiplantae</taxon>
        <taxon>Streptophyta</taxon>
        <taxon>Embryophyta</taxon>
        <taxon>Tracheophyta</taxon>
        <taxon>Spermatophyta</taxon>
        <taxon>Magnoliopsida</taxon>
        <taxon>eudicotyledons</taxon>
        <taxon>Gunneridae</taxon>
        <taxon>Pentapetalae</taxon>
        <taxon>rosids</taxon>
        <taxon>fabids</taxon>
        <taxon>Fabales</taxon>
        <taxon>Fabaceae</taxon>
        <taxon>Papilionoideae</taxon>
        <taxon>50 kb inversion clade</taxon>
        <taxon>NPAAA clade</taxon>
        <taxon>Hologalegina</taxon>
        <taxon>IRL clade</taxon>
        <taxon>Trifolieae</taxon>
        <taxon>Medicago</taxon>
    </lineage>
</organism>
<proteinExistence type="predicted"/>
<name>G7IKW3_MEDTR</name>
<reference evidence="3" key="3">
    <citation type="submission" date="2015-04" db="UniProtKB">
        <authorList>
            <consortium name="EnsemblPlants"/>
        </authorList>
    </citation>
    <scope>IDENTIFICATION</scope>
    <source>
        <strain evidence="3">cv. Jemalong A17</strain>
    </source>
</reference>
<dbReference type="EnsemblPlants" id="AES64794">
    <property type="protein sequence ID" value="AES64794"/>
    <property type="gene ID" value="MTR_2g030410"/>
</dbReference>
<evidence type="ECO:0000313" key="2">
    <source>
        <dbReference type="EMBL" id="AES64794.1"/>
    </source>
</evidence>
<feature type="transmembrane region" description="Helical" evidence="1">
    <location>
        <begin position="20"/>
        <end position="42"/>
    </location>
</feature>
<reference evidence="2 4" key="2">
    <citation type="journal article" date="2014" name="BMC Genomics">
        <title>An improved genome release (version Mt4.0) for the model legume Medicago truncatula.</title>
        <authorList>
            <person name="Tang H."/>
            <person name="Krishnakumar V."/>
            <person name="Bidwell S."/>
            <person name="Rosen B."/>
            <person name="Chan A."/>
            <person name="Zhou S."/>
            <person name="Gentzbittel L."/>
            <person name="Childs K.L."/>
            <person name="Yandell M."/>
            <person name="Gundlach H."/>
            <person name="Mayer K.F."/>
            <person name="Schwartz D.C."/>
            <person name="Town C.D."/>
        </authorList>
    </citation>
    <scope>GENOME REANNOTATION</scope>
    <source>
        <strain evidence="3 4">cv. Jemalong A17</strain>
    </source>
</reference>
<keyword evidence="4" id="KW-1185">Reference proteome</keyword>
<keyword evidence="1" id="KW-0472">Membrane</keyword>
<dbReference type="Proteomes" id="UP000002051">
    <property type="component" value="Chromosome 2"/>
</dbReference>
<protein>
    <submittedName>
        <fullName evidence="2">Transmembrane protein, putative</fullName>
    </submittedName>
</protein>
<dbReference type="PaxDb" id="3880-AES64794"/>
<evidence type="ECO:0000256" key="1">
    <source>
        <dbReference type="SAM" id="Phobius"/>
    </source>
</evidence>
<gene>
    <name evidence="2" type="ordered locus">MTR_2g030410</name>
</gene>